<name>A0A6G1E058_9ORYZ</name>
<gene>
    <name evidence="1" type="ORF">E2562_023109</name>
</gene>
<evidence type="ECO:0000313" key="1">
    <source>
        <dbReference type="EMBL" id="KAF0918170.1"/>
    </source>
</evidence>
<proteinExistence type="predicted"/>
<comment type="caution">
    <text evidence="1">The sequence shown here is derived from an EMBL/GenBank/DDBJ whole genome shotgun (WGS) entry which is preliminary data.</text>
</comment>
<reference evidence="1 2" key="1">
    <citation type="submission" date="2019-11" db="EMBL/GenBank/DDBJ databases">
        <title>Whole genome sequence of Oryza granulata.</title>
        <authorList>
            <person name="Li W."/>
        </authorList>
    </citation>
    <scope>NUCLEOTIDE SEQUENCE [LARGE SCALE GENOMIC DNA]</scope>
    <source>
        <strain evidence="2">cv. Menghai</strain>
        <tissue evidence="1">Leaf</tissue>
    </source>
</reference>
<sequence>MATSMQREVEIWEKAMAEEDSHQKLQNEAVLELQKLGLTAKTSIYELLTAFYALHLDLLPKLCNEELCKARS</sequence>
<protein>
    <submittedName>
        <fullName evidence="1">Uncharacterized protein</fullName>
    </submittedName>
</protein>
<keyword evidence="2" id="KW-1185">Reference proteome</keyword>
<dbReference type="EMBL" id="SPHZ02000005">
    <property type="protein sequence ID" value="KAF0918170.1"/>
    <property type="molecule type" value="Genomic_DNA"/>
</dbReference>
<accession>A0A6G1E058</accession>
<dbReference type="AlphaFoldDB" id="A0A6G1E058"/>
<dbReference type="Proteomes" id="UP000479710">
    <property type="component" value="Unassembled WGS sequence"/>
</dbReference>
<evidence type="ECO:0000313" key="2">
    <source>
        <dbReference type="Proteomes" id="UP000479710"/>
    </source>
</evidence>
<organism evidence="1 2">
    <name type="scientific">Oryza meyeriana var. granulata</name>
    <dbReference type="NCBI Taxonomy" id="110450"/>
    <lineage>
        <taxon>Eukaryota</taxon>
        <taxon>Viridiplantae</taxon>
        <taxon>Streptophyta</taxon>
        <taxon>Embryophyta</taxon>
        <taxon>Tracheophyta</taxon>
        <taxon>Spermatophyta</taxon>
        <taxon>Magnoliopsida</taxon>
        <taxon>Liliopsida</taxon>
        <taxon>Poales</taxon>
        <taxon>Poaceae</taxon>
        <taxon>BOP clade</taxon>
        <taxon>Oryzoideae</taxon>
        <taxon>Oryzeae</taxon>
        <taxon>Oryzinae</taxon>
        <taxon>Oryza</taxon>
        <taxon>Oryza meyeriana</taxon>
    </lineage>
</organism>